<dbReference type="Proteomes" id="UP001054889">
    <property type="component" value="Unassembled WGS sequence"/>
</dbReference>
<dbReference type="AlphaFoldDB" id="A0AAV5ETQ7"/>
<proteinExistence type="inferred from homology"/>
<dbReference type="Pfam" id="PF00348">
    <property type="entry name" value="polyprenyl_synt"/>
    <property type="match status" value="1"/>
</dbReference>
<accession>A0AAV5ETQ7</accession>
<comment type="similarity">
    <text evidence="2">Belongs to the FPP/GGPP synthase family.</text>
</comment>
<sequence>MLDLISTHNGVDNLAKYNIKGYRHIVKYKTSYYSFYLPVSLKLRVACALLLSGAKLENFSGSREIAVEMGIYFQAQDDYLDCFADPNTIGKALGHADTFLFQTASHDIFSEFEDQAFKHLVASINAQQDRAMQEILKSFLKKIHRRKK</sequence>
<evidence type="ECO:0000256" key="2">
    <source>
        <dbReference type="ARBA" id="ARBA00006706"/>
    </source>
</evidence>
<evidence type="ECO:0000256" key="3">
    <source>
        <dbReference type="ARBA" id="ARBA00022679"/>
    </source>
</evidence>
<keyword evidence="3" id="KW-0808">Transferase</keyword>
<gene>
    <name evidence="6" type="primary">gb14088</name>
    <name evidence="6" type="ORF">PR202_gb14088</name>
</gene>
<dbReference type="GO" id="GO:0005737">
    <property type="term" value="C:cytoplasm"/>
    <property type="evidence" value="ECO:0007669"/>
    <property type="project" value="TreeGrafter"/>
</dbReference>
<dbReference type="InterPro" id="IPR008949">
    <property type="entry name" value="Isoprenoid_synthase_dom_sf"/>
</dbReference>
<dbReference type="InterPro" id="IPR039702">
    <property type="entry name" value="FPS1-like"/>
</dbReference>
<dbReference type="InterPro" id="IPR000092">
    <property type="entry name" value="Polyprenyl_synt"/>
</dbReference>
<keyword evidence="4" id="KW-0479">Metal-binding</keyword>
<evidence type="ECO:0000313" key="7">
    <source>
        <dbReference type="Proteomes" id="UP001054889"/>
    </source>
</evidence>
<comment type="caution">
    <text evidence="6">The sequence shown here is derived from an EMBL/GenBank/DDBJ whole genome shotgun (WGS) entry which is preliminary data.</text>
</comment>
<dbReference type="SUPFAM" id="SSF48576">
    <property type="entry name" value="Terpenoid synthases"/>
    <property type="match status" value="1"/>
</dbReference>
<reference evidence="6" key="2">
    <citation type="submission" date="2021-12" db="EMBL/GenBank/DDBJ databases">
        <title>Resequencing data analysis of finger millet.</title>
        <authorList>
            <person name="Hatakeyama M."/>
            <person name="Aluri S."/>
            <person name="Balachadran M.T."/>
            <person name="Sivarajan S.R."/>
            <person name="Poveda L."/>
            <person name="Shimizu-Inatsugi R."/>
            <person name="Schlapbach R."/>
            <person name="Sreeman S.M."/>
            <person name="Shimizu K.K."/>
        </authorList>
    </citation>
    <scope>NUCLEOTIDE SEQUENCE</scope>
</reference>
<evidence type="ECO:0000313" key="6">
    <source>
        <dbReference type="EMBL" id="GJN26178.1"/>
    </source>
</evidence>
<dbReference type="GO" id="GO:0046872">
    <property type="term" value="F:metal ion binding"/>
    <property type="evidence" value="ECO:0007669"/>
    <property type="project" value="UniProtKB-KW"/>
</dbReference>
<dbReference type="GO" id="GO:0004161">
    <property type="term" value="F:dimethylallyltranstransferase activity"/>
    <property type="evidence" value="ECO:0007669"/>
    <property type="project" value="TreeGrafter"/>
</dbReference>
<evidence type="ECO:0000256" key="5">
    <source>
        <dbReference type="ARBA" id="ARBA00022842"/>
    </source>
</evidence>
<comment type="cofactor">
    <cofactor evidence="1">
        <name>Mg(2+)</name>
        <dbReference type="ChEBI" id="CHEBI:18420"/>
    </cofactor>
</comment>
<dbReference type="PANTHER" id="PTHR11525">
    <property type="entry name" value="FARNESYL-PYROPHOSPHATE SYNTHETASE"/>
    <property type="match status" value="1"/>
</dbReference>
<evidence type="ECO:0000256" key="4">
    <source>
        <dbReference type="ARBA" id="ARBA00022723"/>
    </source>
</evidence>
<name>A0AAV5ETQ7_ELECO</name>
<keyword evidence="5" id="KW-0460">Magnesium</keyword>
<protein>
    <submittedName>
        <fullName evidence="6">Uncharacterized protein</fullName>
    </submittedName>
</protein>
<keyword evidence="7" id="KW-1185">Reference proteome</keyword>
<evidence type="ECO:0000256" key="1">
    <source>
        <dbReference type="ARBA" id="ARBA00001946"/>
    </source>
</evidence>
<dbReference type="GO" id="GO:0004337">
    <property type="term" value="F:(2E,6E)-farnesyl diphosphate synthase activity"/>
    <property type="evidence" value="ECO:0007669"/>
    <property type="project" value="TreeGrafter"/>
</dbReference>
<reference evidence="6" key="1">
    <citation type="journal article" date="2018" name="DNA Res.">
        <title>Multiple hybrid de novo genome assembly of finger millet, an orphan allotetraploid crop.</title>
        <authorList>
            <person name="Hatakeyama M."/>
            <person name="Aluri S."/>
            <person name="Balachadran M.T."/>
            <person name="Sivarajan S.R."/>
            <person name="Patrignani A."/>
            <person name="Gruter S."/>
            <person name="Poveda L."/>
            <person name="Shimizu-Inatsugi R."/>
            <person name="Baeten J."/>
            <person name="Francoijs K.J."/>
            <person name="Nataraja K.N."/>
            <person name="Reddy Y.A.N."/>
            <person name="Phadnis S."/>
            <person name="Ravikumar R.L."/>
            <person name="Schlapbach R."/>
            <person name="Sreeman S.M."/>
            <person name="Shimizu K.K."/>
        </authorList>
    </citation>
    <scope>NUCLEOTIDE SEQUENCE</scope>
</reference>
<organism evidence="6 7">
    <name type="scientific">Eleusine coracana subsp. coracana</name>
    <dbReference type="NCBI Taxonomy" id="191504"/>
    <lineage>
        <taxon>Eukaryota</taxon>
        <taxon>Viridiplantae</taxon>
        <taxon>Streptophyta</taxon>
        <taxon>Embryophyta</taxon>
        <taxon>Tracheophyta</taxon>
        <taxon>Spermatophyta</taxon>
        <taxon>Magnoliopsida</taxon>
        <taxon>Liliopsida</taxon>
        <taxon>Poales</taxon>
        <taxon>Poaceae</taxon>
        <taxon>PACMAD clade</taxon>
        <taxon>Chloridoideae</taxon>
        <taxon>Cynodonteae</taxon>
        <taxon>Eleusininae</taxon>
        <taxon>Eleusine</taxon>
    </lineage>
</organism>
<dbReference type="Gene3D" id="1.10.600.10">
    <property type="entry name" value="Farnesyl Diphosphate Synthase"/>
    <property type="match status" value="1"/>
</dbReference>
<dbReference type="PANTHER" id="PTHR11525:SF14">
    <property type="entry name" value="OS04G0657100 PROTEIN"/>
    <property type="match status" value="1"/>
</dbReference>
<dbReference type="GO" id="GO:0045337">
    <property type="term" value="P:farnesyl diphosphate biosynthetic process"/>
    <property type="evidence" value="ECO:0007669"/>
    <property type="project" value="TreeGrafter"/>
</dbReference>
<dbReference type="EMBL" id="BQKI01000079">
    <property type="protein sequence ID" value="GJN26178.1"/>
    <property type="molecule type" value="Genomic_DNA"/>
</dbReference>